<accession>A0A1M6EKG4</accession>
<dbReference type="InterPro" id="IPR029044">
    <property type="entry name" value="Nucleotide-diphossugar_trans"/>
</dbReference>
<name>A0A1M6EKG4_9BACT</name>
<dbReference type="STRING" id="1121955.SAMN02745146_1714"/>
<dbReference type="OrthoDB" id="761861at2"/>
<keyword evidence="3" id="KW-1185">Reference proteome</keyword>
<dbReference type="PANTHER" id="PTHR43179:SF7">
    <property type="entry name" value="RHAMNOSYLTRANSFERASE WBBL"/>
    <property type="match status" value="1"/>
</dbReference>
<reference evidence="2 3" key="1">
    <citation type="submission" date="2016-11" db="EMBL/GenBank/DDBJ databases">
        <authorList>
            <person name="Jaros S."/>
            <person name="Januszkiewicz K."/>
            <person name="Wedrychowicz H."/>
        </authorList>
    </citation>
    <scope>NUCLEOTIDE SEQUENCE [LARGE SCALE GENOMIC DNA]</scope>
    <source>
        <strain evidence="2 3">DSM 21074</strain>
    </source>
</reference>
<dbReference type="Gene3D" id="3.90.550.10">
    <property type="entry name" value="Spore Coat Polysaccharide Biosynthesis Protein SpsA, Chain A"/>
    <property type="match status" value="1"/>
</dbReference>
<protein>
    <submittedName>
        <fullName evidence="2">Glycosyltransferase, GT2 family</fullName>
    </submittedName>
</protein>
<evidence type="ECO:0000313" key="2">
    <source>
        <dbReference type="EMBL" id="SHI85768.1"/>
    </source>
</evidence>
<dbReference type="GO" id="GO:0016740">
    <property type="term" value="F:transferase activity"/>
    <property type="evidence" value="ECO:0007669"/>
    <property type="project" value="UniProtKB-KW"/>
</dbReference>
<proteinExistence type="predicted"/>
<dbReference type="RefSeq" id="WP_073107766.1">
    <property type="nucleotide sequence ID" value="NZ_FQYN01000003.1"/>
</dbReference>
<sequence>MKKGLSVLIPVYNRDVTVLVSTLLEQAADWGGPVEILCLDDGSSPEFRELNRLLAVWPLVCYQELPHNVGRAAIRNRLAAAAHHEWLLLLDNDSLLPDDQFVARYAAARPLAPVLVGGTLYEFSPPTDPRLYLRWHYGRHREARRAAVRQPTPHAQLTLNNILIQAEVFRRFGLDEDLTRYGHEDTKFGWRLREAGTIVRHLDNPVLHDGLEPAEDFLRKTHEAVRNLALLYRAEGLGTETRLLRTALQLRKNGLGWLARPALAALEPTLRRNLLSATPSLRQLDLLKLSWLLRELGQG</sequence>
<dbReference type="PANTHER" id="PTHR43179">
    <property type="entry name" value="RHAMNOSYLTRANSFERASE WBBL"/>
    <property type="match status" value="1"/>
</dbReference>
<evidence type="ECO:0000259" key="1">
    <source>
        <dbReference type="Pfam" id="PF00535"/>
    </source>
</evidence>
<keyword evidence="2" id="KW-0808">Transferase</keyword>
<dbReference type="CDD" id="cd00761">
    <property type="entry name" value="Glyco_tranf_GTA_type"/>
    <property type="match status" value="1"/>
</dbReference>
<dbReference type="Pfam" id="PF00535">
    <property type="entry name" value="Glycos_transf_2"/>
    <property type="match status" value="1"/>
</dbReference>
<dbReference type="AlphaFoldDB" id="A0A1M6EKG4"/>
<gene>
    <name evidence="2" type="ORF">SAMN02745146_1714</name>
</gene>
<dbReference type="SUPFAM" id="SSF53448">
    <property type="entry name" value="Nucleotide-diphospho-sugar transferases"/>
    <property type="match status" value="1"/>
</dbReference>
<organism evidence="2 3">
    <name type="scientific">Hymenobacter daecheongensis DSM 21074</name>
    <dbReference type="NCBI Taxonomy" id="1121955"/>
    <lineage>
        <taxon>Bacteria</taxon>
        <taxon>Pseudomonadati</taxon>
        <taxon>Bacteroidota</taxon>
        <taxon>Cytophagia</taxon>
        <taxon>Cytophagales</taxon>
        <taxon>Hymenobacteraceae</taxon>
        <taxon>Hymenobacter</taxon>
    </lineage>
</organism>
<dbReference type="EMBL" id="FQYN01000003">
    <property type="protein sequence ID" value="SHI85768.1"/>
    <property type="molecule type" value="Genomic_DNA"/>
</dbReference>
<evidence type="ECO:0000313" key="3">
    <source>
        <dbReference type="Proteomes" id="UP000184418"/>
    </source>
</evidence>
<dbReference type="InterPro" id="IPR001173">
    <property type="entry name" value="Glyco_trans_2-like"/>
</dbReference>
<feature type="domain" description="Glycosyltransferase 2-like" evidence="1">
    <location>
        <begin position="6"/>
        <end position="135"/>
    </location>
</feature>
<dbReference type="Proteomes" id="UP000184418">
    <property type="component" value="Unassembled WGS sequence"/>
</dbReference>